<feature type="transmembrane region" description="Helical" evidence="2">
    <location>
        <begin position="165"/>
        <end position="182"/>
    </location>
</feature>
<evidence type="ECO:0000313" key="3">
    <source>
        <dbReference type="EMBL" id="MBW8481648.1"/>
    </source>
</evidence>
<feature type="transmembrane region" description="Helical" evidence="2">
    <location>
        <begin position="45"/>
        <end position="65"/>
    </location>
</feature>
<evidence type="ECO:0000256" key="1">
    <source>
        <dbReference type="SAM" id="MobiDB-lite"/>
    </source>
</evidence>
<feature type="region of interest" description="Disordered" evidence="1">
    <location>
        <begin position="481"/>
        <end position="512"/>
    </location>
</feature>
<feature type="transmembrane region" description="Helical" evidence="2">
    <location>
        <begin position="107"/>
        <end position="129"/>
    </location>
</feature>
<feature type="transmembrane region" description="Helical" evidence="2">
    <location>
        <begin position="225"/>
        <end position="246"/>
    </location>
</feature>
<evidence type="ECO:0008006" key="5">
    <source>
        <dbReference type="Google" id="ProtNLM"/>
    </source>
</evidence>
<feature type="transmembrane region" description="Helical" evidence="2">
    <location>
        <begin position="433"/>
        <end position="453"/>
    </location>
</feature>
<reference evidence="3 4" key="1">
    <citation type="submission" date="2021-07" db="EMBL/GenBank/DDBJ databases">
        <title>Actinomadura sp. PM05-2 isolated from lichen.</title>
        <authorList>
            <person name="Somphong A."/>
            <person name="Phongsopitanun W."/>
            <person name="Tanasupawat S."/>
            <person name="Peongsungnone V."/>
        </authorList>
    </citation>
    <scope>NUCLEOTIDE SEQUENCE [LARGE SCALE GENOMIC DNA]</scope>
    <source>
        <strain evidence="3 4">PM05-2</strain>
    </source>
</reference>
<protein>
    <recommendedName>
        <fullName evidence="5">Phospholipid carrier-dependent glycosyltransferase</fullName>
    </recommendedName>
</protein>
<name>A0ABS7FMP0_9ACTN</name>
<sequence>MSNATEAGARRALTWASALRRRRGPGSPPPRARIDRTLRRAARHWPFLALLTAGLLLRVAAMLGYRSAMWFNDGFQYVQSAIDAEPHIVRPNGYAFLLQALEPFHSLALVVALQHLMGLGTAVLIYALLKRRLRCPRWLATLAAAPVLLDAYQVELEHMVLSDTLFTFLITVLVTAVLWWRTVTPARAAAIGLLLAAAVLTRSIGMALLMVVLVYLVIRRIRWTSLGVALVACALPLAGYATWFHAAHGKFALSNSSGPFLYARVMKFADCHKMDVPVEEMPLCTEVAPRERPSSQFYVWGDESPLFRVPGDMFSNDKSALAGRFAKRAIVAQPGDYLSAVGYDVARVFFWKRTVYPDAFTYNLYQFRATTEPVPQWAEPYVTAYEHGSGDTRVVEPYARFLRFYQAHFYLRGTMVGILLLLAVAGVARRRDWLGPVLLPFGVVAGLLVTPAATAEFDYRYVVPAVPMACLAAALAWRPGRPGTARARPAPREDARPAGPAVRDTESAAGPA</sequence>
<feature type="transmembrane region" description="Helical" evidence="2">
    <location>
        <begin position="459"/>
        <end position="477"/>
    </location>
</feature>
<keyword evidence="4" id="KW-1185">Reference proteome</keyword>
<accession>A0ABS7FMP0</accession>
<comment type="caution">
    <text evidence="3">The sequence shown here is derived from an EMBL/GenBank/DDBJ whole genome shotgun (WGS) entry which is preliminary data.</text>
</comment>
<dbReference type="RefSeq" id="WP_220163498.1">
    <property type="nucleotide sequence ID" value="NZ_JAIBOA010000002.1"/>
</dbReference>
<proteinExistence type="predicted"/>
<feature type="transmembrane region" description="Helical" evidence="2">
    <location>
        <begin position="188"/>
        <end position="218"/>
    </location>
</feature>
<keyword evidence="2" id="KW-1133">Transmembrane helix</keyword>
<evidence type="ECO:0000313" key="4">
    <source>
        <dbReference type="Proteomes" id="UP000774570"/>
    </source>
</evidence>
<dbReference type="EMBL" id="JAIBOA010000002">
    <property type="protein sequence ID" value="MBW8481648.1"/>
    <property type="molecule type" value="Genomic_DNA"/>
</dbReference>
<organism evidence="3 4">
    <name type="scientific">Actinomadura parmotrematis</name>
    <dbReference type="NCBI Taxonomy" id="2864039"/>
    <lineage>
        <taxon>Bacteria</taxon>
        <taxon>Bacillati</taxon>
        <taxon>Actinomycetota</taxon>
        <taxon>Actinomycetes</taxon>
        <taxon>Streptosporangiales</taxon>
        <taxon>Thermomonosporaceae</taxon>
        <taxon>Actinomadura</taxon>
    </lineage>
</organism>
<evidence type="ECO:0000256" key="2">
    <source>
        <dbReference type="SAM" id="Phobius"/>
    </source>
</evidence>
<keyword evidence="2" id="KW-0812">Transmembrane</keyword>
<keyword evidence="2" id="KW-0472">Membrane</keyword>
<feature type="transmembrane region" description="Helical" evidence="2">
    <location>
        <begin position="409"/>
        <end position="428"/>
    </location>
</feature>
<gene>
    <name evidence="3" type="ORF">K1Y72_04640</name>
</gene>
<dbReference type="Proteomes" id="UP000774570">
    <property type="component" value="Unassembled WGS sequence"/>
</dbReference>